<reference evidence="1 2" key="1">
    <citation type="submission" date="2024-10" db="EMBL/GenBank/DDBJ databases">
        <title>The Natural Products Discovery Center: Release of the First 8490 Sequenced Strains for Exploring Actinobacteria Biosynthetic Diversity.</title>
        <authorList>
            <person name="Kalkreuter E."/>
            <person name="Kautsar S.A."/>
            <person name="Yang D."/>
            <person name="Bader C.D."/>
            <person name="Teijaro C.N."/>
            <person name="Fluegel L."/>
            <person name="Davis C.M."/>
            <person name="Simpson J.R."/>
            <person name="Lauterbach L."/>
            <person name="Steele A.D."/>
            <person name="Gui C."/>
            <person name="Meng S."/>
            <person name="Li G."/>
            <person name="Viehrig K."/>
            <person name="Ye F."/>
            <person name="Su P."/>
            <person name="Kiefer A.F."/>
            <person name="Nichols A."/>
            <person name="Cepeda A.J."/>
            <person name="Yan W."/>
            <person name="Fan B."/>
            <person name="Jiang Y."/>
            <person name="Adhikari A."/>
            <person name="Zheng C.-J."/>
            <person name="Schuster L."/>
            <person name="Cowan T.M."/>
            <person name="Smanski M.J."/>
            <person name="Chevrette M.G."/>
            <person name="De Carvalho L.P.S."/>
            <person name="Shen B."/>
        </authorList>
    </citation>
    <scope>NUCLEOTIDE SEQUENCE [LARGE SCALE GENOMIC DNA]</scope>
    <source>
        <strain evidence="1 2">NPDC019275</strain>
    </source>
</reference>
<dbReference type="EMBL" id="JBIRYO010000015">
    <property type="protein sequence ID" value="MFI2476209.1"/>
    <property type="molecule type" value="Genomic_DNA"/>
</dbReference>
<comment type="caution">
    <text evidence="1">The sequence shown here is derived from an EMBL/GenBank/DDBJ whole genome shotgun (WGS) entry which is preliminary data.</text>
</comment>
<protein>
    <submittedName>
        <fullName evidence="1">Uncharacterized protein</fullName>
    </submittedName>
</protein>
<organism evidence="1 2">
    <name type="scientific">Nocardia xishanensis</name>
    <dbReference type="NCBI Taxonomy" id="238964"/>
    <lineage>
        <taxon>Bacteria</taxon>
        <taxon>Bacillati</taxon>
        <taxon>Actinomycetota</taxon>
        <taxon>Actinomycetes</taxon>
        <taxon>Mycobacteriales</taxon>
        <taxon>Nocardiaceae</taxon>
        <taxon>Nocardia</taxon>
    </lineage>
</organism>
<proteinExistence type="predicted"/>
<dbReference type="RefSeq" id="WP_357408205.1">
    <property type="nucleotide sequence ID" value="NZ_JBEYCD010000011.1"/>
</dbReference>
<gene>
    <name evidence="1" type="ORF">ACH49W_22755</name>
</gene>
<accession>A0ABW7X523</accession>
<keyword evidence="2" id="KW-1185">Reference proteome</keyword>
<evidence type="ECO:0000313" key="1">
    <source>
        <dbReference type="EMBL" id="MFI2476209.1"/>
    </source>
</evidence>
<dbReference type="Proteomes" id="UP001611415">
    <property type="component" value="Unassembled WGS sequence"/>
</dbReference>
<sequence length="72" mass="8622">MTAERRRPPVGDVHLRIWLADVAVDYTASVSAVFGLIRDWRQKQWCTFELIQHAIEDRRLPRLPYERLFLRS</sequence>
<name>A0ABW7X523_9NOCA</name>
<evidence type="ECO:0000313" key="2">
    <source>
        <dbReference type="Proteomes" id="UP001611415"/>
    </source>
</evidence>